<evidence type="ECO:0000313" key="2">
    <source>
        <dbReference type="EMBL" id="GIM69896.1"/>
    </source>
</evidence>
<feature type="domain" description="DUF7919" evidence="1">
    <location>
        <begin position="30"/>
        <end position="140"/>
    </location>
</feature>
<reference evidence="2" key="1">
    <citation type="submission" date="2021-03" db="EMBL/GenBank/DDBJ databases">
        <title>Whole genome shotgun sequence of Actinoplanes consettensis NBRC 14913.</title>
        <authorList>
            <person name="Komaki H."/>
            <person name="Tamura T."/>
        </authorList>
    </citation>
    <scope>NUCLEOTIDE SEQUENCE</scope>
    <source>
        <strain evidence="2">NBRC 14913</strain>
    </source>
</reference>
<dbReference type="InterPro" id="IPR057679">
    <property type="entry name" value="DUF7919"/>
</dbReference>
<accession>A0A919VN98</accession>
<dbReference type="Pfam" id="PF25535">
    <property type="entry name" value="DUF7919"/>
    <property type="match status" value="1"/>
</dbReference>
<name>A0A919VN98_9ACTN</name>
<proteinExistence type="predicted"/>
<keyword evidence="3" id="KW-1185">Reference proteome</keyword>
<dbReference type="AlphaFoldDB" id="A0A919VN98"/>
<protein>
    <recommendedName>
        <fullName evidence="1">DUF7919 domain-containing protein</fullName>
    </recommendedName>
</protein>
<gene>
    <name evidence="2" type="ORF">Aco04nite_17430</name>
</gene>
<evidence type="ECO:0000313" key="3">
    <source>
        <dbReference type="Proteomes" id="UP000680865"/>
    </source>
</evidence>
<organism evidence="2 3">
    <name type="scientific">Winogradskya consettensis</name>
    <dbReference type="NCBI Taxonomy" id="113560"/>
    <lineage>
        <taxon>Bacteria</taxon>
        <taxon>Bacillati</taxon>
        <taxon>Actinomycetota</taxon>
        <taxon>Actinomycetes</taxon>
        <taxon>Micromonosporales</taxon>
        <taxon>Micromonosporaceae</taxon>
        <taxon>Winogradskya</taxon>
    </lineage>
</organism>
<sequence length="220" mass="24316">MSNYAERNGDLWFSGPVDLARDPALRGFVEYLDLSPYEYMPHPLPLVNIGWLGWENGLQNTGSALLTDEDIERVRAASPRVGSMHLGFHDCEFCTGYAPFDGNGEYRYYAAGGVVYAAPGMILHYMEAHGYRPPQVFLDDLARGGVLTWDGRADRLVGVVRDVTAEWELRVEAVVDLANWKDSRALDAIMVAAREEEFADCAGAEIGGVTGGVRGQWPRD</sequence>
<dbReference type="Proteomes" id="UP000680865">
    <property type="component" value="Unassembled WGS sequence"/>
</dbReference>
<evidence type="ECO:0000259" key="1">
    <source>
        <dbReference type="Pfam" id="PF25535"/>
    </source>
</evidence>
<comment type="caution">
    <text evidence="2">The sequence shown here is derived from an EMBL/GenBank/DDBJ whole genome shotgun (WGS) entry which is preliminary data.</text>
</comment>
<dbReference type="EMBL" id="BOQP01000008">
    <property type="protein sequence ID" value="GIM69896.1"/>
    <property type="molecule type" value="Genomic_DNA"/>
</dbReference>